<organism evidence="1">
    <name type="scientific">Oryza glumipatula</name>
    <dbReference type="NCBI Taxonomy" id="40148"/>
    <lineage>
        <taxon>Eukaryota</taxon>
        <taxon>Viridiplantae</taxon>
        <taxon>Streptophyta</taxon>
        <taxon>Embryophyta</taxon>
        <taxon>Tracheophyta</taxon>
        <taxon>Spermatophyta</taxon>
        <taxon>Magnoliopsida</taxon>
        <taxon>Liliopsida</taxon>
        <taxon>Poales</taxon>
        <taxon>Poaceae</taxon>
        <taxon>BOP clade</taxon>
        <taxon>Oryzoideae</taxon>
        <taxon>Oryzeae</taxon>
        <taxon>Oryzinae</taxon>
        <taxon>Oryza</taxon>
    </lineage>
</organism>
<sequence length="147" mass="15726">MAAGMNGGGGGWRRWWLWRRRFGGRPSRTRQDGASSLEAASGGGVGGVGVGKVEGSGSQLGRACSSAPATYFFSSQASALAVFLHLPYHYPNLPSFSEMGKAALLRFPGMPPIRTVDMPATLRGDESEVSKVRLYQFKRMTEAKGVL</sequence>
<dbReference type="EnsemblPlants" id="OGLUM05G24820.1">
    <property type="protein sequence ID" value="OGLUM05G24820.1"/>
    <property type="gene ID" value="OGLUM05G24820"/>
</dbReference>
<dbReference type="Gramene" id="OGLUM05G24820.1">
    <property type="protein sequence ID" value="OGLUM05G24820.1"/>
    <property type="gene ID" value="OGLUM05G24820"/>
</dbReference>
<accession>A0A0E0A1V5</accession>
<reference evidence="1" key="2">
    <citation type="submission" date="2018-05" db="EMBL/GenBank/DDBJ databases">
        <title>OgluRS3 (Oryza glumaepatula Reference Sequence Version 3).</title>
        <authorList>
            <person name="Zhang J."/>
            <person name="Kudrna D."/>
            <person name="Lee S."/>
            <person name="Talag J."/>
            <person name="Welchert J."/>
            <person name="Wing R.A."/>
        </authorList>
    </citation>
    <scope>NUCLEOTIDE SEQUENCE [LARGE SCALE GENOMIC DNA]</scope>
</reference>
<dbReference type="Gene3D" id="3.40.50.2000">
    <property type="entry name" value="Glycogen Phosphorylase B"/>
    <property type="match status" value="1"/>
</dbReference>
<evidence type="ECO:0000313" key="2">
    <source>
        <dbReference type="Proteomes" id="UP000026961"/>
    </source>
</evidence>
<keyword evidence="2" id="KW-1185">Reference proteome</keyword>
<evidence type="ECO:0000313" key="1">
    <source>
        <dbReference type="EnsemblPlants" id="OGLUM05G24820.1"/>
    </source>
</evidence>
<dbReference type="Proteomes" id="UP000026961">
    <property type="component" value="Chromosome 5"/>
</dbReference>
<protein>
    <submittedName>
        <fullName evidence="1">Uncharacterized protein</fullName>
    </submittedName>
</protein>
<name>A0A0E0A1V5_9ORYZ</name>
<dbReference type="HOGENOM" id="CLU_1772882_0_0_1"/>
<dbReference type="SUPFAM" id="SSF53756">
    <property type="entry name" value="UDP-Glycosyltransferase/glycogen phosphorylase"/>
    <property type="match status" value="1"/>
</dbReference>
<reference evidence="1" key="1">
    <citation type="submission" date="2015-04" db="UniProtKB">
        <authorList>
            <consortium name="EnsemblPlants"/>
        </authorList>
    </citation>
    <scope>IDENTIFICATION</scope>
</reference>
<dbReference type="AlphaFoldDB" id="A0A0E0A1V5"/>
<proteinExistence type="predicted"/>